<name>A0A378LRF5_9GAMM</name>
<evidence type="ECO:0000313" key="2">
    <source>
        <dbReference type="Proteomes" id="UP000255297"/>
    </source>
</evidence>
<organism evidence="1 2">
    <name type="scientific">Legionella wadsworthii</name>
    <dbReference type="NCBI Taxonomy" id="28088"/>
    <lineage>
        <taxon>Bacteria</taxon>
        <taxon>Pseudomonadati</taxon>
        <taxon>Pseudomonadota</taxon>
        <taxon>Gammaproteobacteria</taxon>
        <taxon>Legionellales</taxon>
        <taxon>Legionellaceae</taxon>
        <taxon>Legionella</taxon>
    </lineage>
</organism>
<dbReference type="SUPFAM" id="SSF48403">
    <property type="entry name" value="Ankyrin repeat"/>
    <property type="match status" value="1"/>
</dbReference>
<dbReference type="NCBIfam" id="NF043026">
    <property type="entry name" value="T4SS_AnkK"/>
    <property type="match status" value="1"/>
</dbReference>
<keyword evidence="2" id="KW-1185">Reference proteome</keyword>
<dbReference type="InterPro" id="IPR036770">
    <property type="entry name" value="Ankyrin_rpt-contain_sf"/>
</dbReference>
<dbReference type="Gene3D" id="1.25.40.20">
    <property type="entry name" value="Ankyrin repeat-containing domain"/>
    <property type="match status" value="1"/>
</dbReference>
<dbReference type="Proteomes" id="UP000255297">
    <property type="component" value="Unassembled WGS sequence"/>
</dbReference>
<evidence type="ECO:0000313" key="1">
    <source>
        <dbReference type="EMBL" id="STY28399.1"/>
    </source>
</evidence>
<dbReference type="OrthoDB" id="5652348at2"/>
<dbReference type="RefSeq" id="WP_031563764.1">
    <property type="nucleotide sequence ID" value="NZ_CAAAIS010000002.1"/>
</dbReference>
<dbReference type="STRING" id="1122170.GCA_000701265_02732"/>
<reference evidence="1 2" key="1">
    <citation type="submission" date="2018-06" db="EMBL/GenBank/DDBJ databases">
        <authorList>
            <consortium name="Pathogen Informatics"/>
            <person name="Doyle S."/>
        </authorList>
    </citation>
    <scope>NUCLEOTIDE SEQUENCE [LARGE SCALE GENOMIC DNA]</scope>
    <source>
        <strain evidence="1 2">NCTC11532</strain>
    </source>
</reference>
<sequence>MPALVLKEEHIVPGESLHASGHVVHPNAIYTPPDNHRPSYRIFYKKNKYGRPELSRLEVLFGQLARLFLLGNLTPPNNLIADSQNNILGLAVEHLGYIIKKKEKGSNKFHQFNDINKSCHTTPIVTDNPTEIPFYFMDKAPQSFFAQLSDEERDGHLTIDYESLASVLATSYSLEEDDLHKGNYGFYLADRGGKPHVVFFKIDHDLMFVDSIMGFLTRRPFHWFHGSHAFDIVSDDLESLATLTHSANSYWPTKFAYISKPFDRKENHNFADIQAFSRLTNHPEFIKGKWKSFLKHILVPKEMISKTLEDSVDMNNASNRAEVALLAQSTTARLARLRAVLFSIGEFRNYFYELPESDKQALFDEIIPPHMKDDKLLQQLNASWDQYKTLIQDPEGFDNGDTPLHVAIRLGEYRYEETLSMFREFIHVKNDEGKTPLDLALELIEKGESDENDVQKNGRLIAQHLLRNKAYATGNYERSKLLAEIKAYQFKNPYLDRIVENIGYQDFKDILRDIGEDHRFCLKAKKNLALDCIEKFIEVNEHNPLFKNHLVKLKKDINGTSSEEQSAGVKYIRQLRSSLWIIRQIRGLYGLSSTLGEINSMINLALESNKSKEPGTFSFFYCAQKTEKPFHQGLQLTSSI</sequence>
<gene>
    <name evidence="1" type="primary">AnkK_1</name>
    <name evidence="1" type="ORF">NCTC11532_00570</name>
</gene>
<protein>
    <submittedName>
        <fullName evidence="1">Substrate of the Dot/Icm secretion system</fullName>
    </submittedName>
</protein>
<dbReference type="InterPro" id="IPR049972">
    <property type="entry name" value="T4SS_AnkK"/>
</dbReference>
<dbReference type="AlphaFoldDB" id="A0A378LRF5"/>
<dbReference type="EMBL" id="UGPB01000001">
    <property type="protein sequence ID" value="STY28399.1"/>
    <property type="molecule type" value="Genomic_DNA"/>
</dbReference>
<accession>A0A378LRF5</accession>
<proteinExistence type="predicted"/>